<feature type="region of interest" description="Disordered" evidence="1">
    <location>
        <begin position="75"/>
        <end position="99"/>
    </location>
</feature>
<name>A0A8X6IDZ5_9ARAC</name>
<keyword evidence="3" id="KW-1185">Reference proteome</keyword>
<dbReference type="AlphaFoldDB" id="A0A8X6IDZ5"/>
<proteinExistence type="predicted"/>
<dbReference type="EMBL" id="BMAV01025521">
    <property type="protein sequence ID" value="GFS42155.1"/>
    <property type="molecule type" value="Genomic_DNA"/>
</dbReference>
<comment type="caution">
    <text evidence="2">The sequence shown here is derived from an EMBL/GenBank/DDBJ whole genome shotgun (WGS) entry which is preliminary data.</text>
</comment>
<accession>A0A8X6IDZ5</accession>
<evidence type="ECO:0000313" key="3">
    <source>
        <dbReference type="Proteomes" id="UP000886998"/>
    </source>
</evidence>
<dbReference type="Proteomes" id="UP000886998">
    <property type="component" value="Unassembled WGS sequence"/>
</dbReference>
<organism evidence="2 3">
    <name type="scientific">Trichonephila inaurata madagascariensis</name>
    <dbReference type="NCBI Taxonomy" id="2747483"/>
    <lineage>
        <taxon>Eukaryota</taxon>
        <taxon>Metazoa</taxon>
        <taxon>Ecdysozoa</taxon>
        <taxon>Arthropoda</taxon>
        <taxon>Chelicerata</taxon>
        <taxon>Arachnida</taxon>
        <taxon>Araneae</taxon>
        <taxon>Araneomorphae</taxon>
        <taxon>Entelegynae</taxon>
        <taxon>Araneoidea</taxon>
        <taxon>Nephilidae</taxon>
        <taxon>Trichonephila</taxon>
        <taxon>Trichonephila inaurata</taxon>
    </lineage>
</organism>
<gene>
    <name evidence="2" type="primary">NCL1_10257</name>
    <name evidence="2" type="ORF">TNIN_407701</name>
</gene>
<protein>
    <submittedName>
        <fullName evidence="2">Uncharacterized protein</fullName>
    </submittedName>
</protein>
<evidence type="ECO:0000256" key="1">
    <source>
        <dbReference type="SAM" id="MobiDB-lite"/>
    </source>
</evidence>
<feature type="region of interest" description="Disordered" evidence="1">
    <location>
        <begin position="131"/>
        <end position="153"/>
    </location>
</feature>
<evidence type="ECO:0000313" key="2">
    <source>
        <dbReference type="EMBL" id="GFS42155.1"/>
    </source>
</evidence>
<dbReference type="OrthoDB" id="6436532at2759"/>
<sequence>MIISVHSQDANRCGVLGRKCREGQYCYRPNENYQNVEYCRNYRRKGTVCDDKGRKCMTGLECKGRQTRYGVSRTKVCQDPSTDNNMTTMPTMMPTDRPTNMPDMSTNMPEMSTNVPEVSTNMPKMSTNMPELSTNVPDMPTDEPAIVPDPNEE</sequence>
<reference evidence="2" key="1">
    <citation type="submission" date="2020-08" db="EMBL/GenBank/DDBJ databases">
        <title>Multicomponent nature underlies the extraordinary mechanical properties of spider dragline silk.</title>
        <authorList>
            <person name="Kono N."/>
            <person name="Nakamura H."/>
            <person name="Mori M."/>
            <person name="Yoshida Y."/>
            <person name="Ohtoshi R."/>
            <person name="Malay A.D."/>
            <person name="Moran D.A.P."/>
            <person name="Tomita M."/>
            <person name="Numata K."/>
            <person name="Arakawa K."/>
        </authorList>
    </citation>
    <scope>NUCLEOTIDE SEQUENCE</scope>
</reference>
<feature type="compositionally biased region" description="Low complexity" evidence="1">
    <location>
        <begin position="82"/>
        <end position="99"/>
    </location>
</feature>